<reference evidence="1 2" key="1">
    <citation type="journal article" date="2022" name="Hortic Res">
        <title>A haplotype resolved chromosomal level avocado genome allows analysis of novel avocado genes.</title>
        <authorList>
            <person name="Nath O."/>
            <person name="Fletcher S.J."/>
            <person name="Hayward A."/>
            <person name="Shaw L.M."/>
            <person name="Masouleh A.K."/>
            <person name="Furtado A."/>
            <person name="Henry R.J."/>
            <person name="Mitter N."/>
        </authorList>
    </citation>
    <scope>NUCLEOTIDE SEQUENCE [LARGE SCALE GENOMIC DNA]</scope>
    <source>
        <strain evidence="2">cv. Hass</strain>
    </source>
</reference>
<accession>A0ACC2M1C6</accession>
<proteinExistence type="predicted"/>
<sequence>MMERVMTLGLVASNNEVEYEALLSGLMTDTELGIRRLIVHCDSQLVANRLNGEHVALDDRMVAYVIEAQRVIQEIGEVVVKQVGREENAHANNLASLASAVKSELRGEILIDFQPSPTIGDQMIMCTK</sequence>
<evidence type="ECO:0000313" key="2">
    <source>
        <dbReference type="Proteomes" id="UP001234297"/>
    </source>
</evidence>
<evidence type="ECO:0000313" key="1">
    <source>
        <dbReference type="EMBL" id="KAJ8639581.1"/>
    </source>
</evidence>
<dbReference type="Proteomes" id="UP001234297">
    <property type="component" value="Chromosome 5"/>
</dbReference>
<name>A0ACC2M1C6_PERAE</name>
<gene>
    <name evidence="1" type="ORF">MRB53_016275</name>
</gene>
<dbReference type="EMBL" id="CM056813">
    <property type="protein sequence ID" value="KAJ8639581.1"/>
    <property type="molecule type" value="Genomic_DNA"/>
</dbReference>
<organism evidence="1 2">
    <name type="scientific">Persea americana</name>
    <name type="common">Avocado</name>
    <dbReference type="NCBI Taxonomy" id="3435"/>
    <lineage>
        <taxon>Eukaryota</taxon>
        <taxon>Viridiplantae</taxon>
        <taxon>Streptophyta</taxon>
        <taxon>Embryophyta</taxon>
        <taxon>Tracheophyta</taxon>
        <taxon>Spermatophyta</taxon>
        <taxon>Magnoliopsida</taxon>
        <taxon>Magnoliidae</taxon>
        <taxon>Laurales</taxon>
        <taxon>Lauraceae</taxon>
        <taxon>Persea</taxon>
    </lineage>
</organism>
<keyword evidence="2" id="KW-1185">Reference proteome</keyword>
<comment type="caution">
    <text evidence="1">The sequence shown here is derived from an EMBL/GenBank/DDBJ whole genome shotgun (WGS) entry which is preliminary data.</text>
</comment>
<protein>
    <submittedName>
        <fullName evidence="1">Uncharacterized protein</fullName>
    </submittedName>
</protein>